<dbReference type="WBParaSite" id="nRc.2.0.1.t00715-RA">
    <property type="protein sequence ID" value="nRc.2.0.1.t00715-RA"/>
    <property type="gene ID" value="nRc.2.0.1.g00715"/>
</dbReference>
<reference evidence="2" key="1">
    <citation type="submission" date="2022-11" db="UniProtKB">
        <authorList>
            <consortium name="WormBaseParasite"/>
        </authorList>
    </citation>
    <scope>IDENTIFICATION</scope>
</reference>
<dbReference type="AlphaFoldDB" id="A0A915HGE9"/>
<name>A0A915HGE9_ROMCU</name>
<sequence>MSHEFSETQTSGTRYSHLYLPFTVERNAIDTLLPNKREIFVLFVWRLPAAERFKLSAISSVPPKKASRNDPLLPFTHADSGSLHFLYTPIRHHYPLKKGGLYAFHPPIKPYPHAD</sequence>
<organism evidence="1 2">
    <name type="scientific">Romanomermis culicivorax</name>
    <name type="common">Nematode worm</name>
    <dbReference type="NCBI Taxonomy" id="13658"/>
    <lineage>
        <taxon>Eukaryota</taxon>
        <taxon>Metazoa</taxon>
        <taxon>Ecdysozoa</taxon>
        <taxon>Nematoda</taxon>
        <taxon>Enoplea</taxon>
        <taxon>Dorylaimia</taxon>
        <taxon>Mermithida</taxon>
        <taxon>Mermithoidea</taxon>
        <taxon>Mermithidae</taxon>
        <taxon>Romanomermis</taxon>
    </lineage>
</organism>
<dbReference type="Proteomes" id="UP000887565">
    <property type="component" value="Unplaced"/>
</dbReference>
<accession>A0A915HGE9</accession>
<proteinExistence type="predicted"/>
<keyword evidence="1" id="KW-1185">Reference proteome</keyword>
<evidence type="ECO:0000313" key="1">
    <source>
        <dbReference type="Proteomes" id="UP000887565"/>
    </source>
</evidence>
<evidence type="ECO:0000313" key="2">
    <source>
        <dbReference type="WBParaSite" id="nRc.2.0.1.t00715-RA"/>
    </source>
</evidence>
<protein>
    <submittedName>
        <fullName evidence="2">Uncharacterized protein</fullName>
    </submittedName>
</protein>